<dbReference type="InterPro" id="IPR002298">
    <property type="entry name" value="DNA_polymerase_A"/>
</dbReference>
<dbReference type="Pfam" id="PF00476">
    <property type="entry name" value="DNA_pol_A"/>
    <property type="match status" value="1"/>
</dbReference>
<proteinExistence type="predicted"/>
<dbReference type="Gene3D" id="3.30.70.370">
    <property type="match status" value="1"/>
</dbReference>
<keyword evidence="2" id="KW-0235">DNA replication</keyword>
<dbReference type="PRINTS" id="PR00868">
    <property type="entry name" value="DNAPOLI"/>
</dbReference>
<name>W4V877_9FIRM</name>
<dbReference type="InterPro" id="IPR043502">
    <property type="entry name" value="DNA/RNA_pol_sf"/>
</dbReference>
<feature type="domain" description="DNA-directed DNA polymerase family A palm" evidence="4">
    <location>
        <begin position="1"/>
        <end position="111"/>
    </location>
</feature>
<dbReference type="GO" id="GO:0003677">
    <property type="term" value="F:DNA binding"/>
    <property type="evidence" value="ECO:0007669"/>
    <property type="project" value="InterPro"/>
</dbReference>
<dbReference type="GO" id="GO:0006302">
    <property type="term" value="P:double-strand break repair"/>
    <property type="evidence" value="ECO:0007669"/>
    <property type="project" value="TreeGrafter"/>
</dbReference>
<dbReference type="SMART" id="SM00482">
    <property type="entry name" value="POLAc"/>
    <property type="match status" value="1"/>
</dbReference>
<evidence type="ECO:0000256" key="3">
    <source>
        <dbReference type="ARBA" id="ARBA00049244"/>
    </source>
</evidence>
<evidence type="ECO:0000256" key="2">
    <source>
        <dbReference type="ARBA" id="ARBA00022705"/>
    </source>
</evidence>
<reference evidence="5" key="1">
    <citation type="journal article" date="2014" name="Genome Announc.">
        <title>Draft Genome Sequence of Clostridium straminisolvens Strain JCM 21531T, Isolated from a Cellulose-Degrading Bacterial Community.</title>
        <authorList>
            <person name="Yuki M."/>
            <person name="Oshima K."/>
            <person name="Suda W."/>
            <person name="Sakamoto M."/>
            <person name="Kitamura K."/>
            <person name="Iida T."/>
            <person name="Hattori M."/>
            <person name="Ohkuma M."/>
        </authorList>
    </citation>
    <scope>NUCLEOTIDE SEQUENCE [LARGE SCALE GENOMIC DNA]</scope>
    <source>
        <strain evidence="5">JCM 21531</strain>
    </source>
</reference>
<evidence type="ECO:0000313" key="5">
    <source>
        <dbReference type="EMBL" id="GAE89386.1"/>
    </source>
</evidence>
<evidence type="ECO:0000259" key="4">
    <source>
        <dbReference type="SMART" id="SM00482"/>
    </source>
</evidence>
<dbReference type="AlphaFoldDB" id="W4V877"/>
<dbReference type="GO" id="GO:0006261">
    <property type="term" value="P:DNA-templated DNA replication"/>
    <property type="evidence" value="ECO:0007669"/>
    <property type="project" value="InterPro"/>
</dbReference>
<organism evidence="5 6">
    <name type="scientific">Acetivibrio straminisolvens JCM 21531</name>
    <dbReference type="NCBI Taxonomy" id="1294263"/>
    <lineage>
        <taxon>Bacteria</taxon>
        <taxon>Bacillati</taxon>
        <taxon>Bacillota</taxon>
        <taxon>Clostridia</taxon>
        <taxon>Eubacteriales</taxon>
        <taxon>Oscillospiraceae</taxon>
        <taxon>Acetivibrio</taxon>
    </lineage>
</organism>
<comment type="caution">
    <text evidence="5">The sequence shown here is derived from an EMBL/GenBank/DDBJ whole genome shotgun (WGS) entry which is preliminary data.</text>
</comment>
<dbReference type="PANTHER" id="PTHR10133:SF27">
    <property type="entry name" value="DNA POLYMERASE NU"/>
    <property type="match status" value="1"/>
</dbReference>
<dbReference type="STRING" id="1294263.JCM21531_2905"/>
<accession>W4V877</accession>
<dbReference type="SUPFAM" id="SSF56672">
    <property type="entry name" value="DNA/RNA polymerases"/>
    <property type="match status" value="1"/>
</dbReference>
<evidence type="ECO:0000313" key="6">
    <source>
        <dbReference type="Proteomes" id="UP000019109"/>
    </source>
</evidence>
<dbReference type="Proteomes" id="UP000019109">
    <property type="component" value="Unassembled WGS sequence"/>
</dbReference>
<keyword evidence="6" id="KW-1185">Reference proteome</keyword>
<dbReference type="GO" id="GO:0003887">
    <property type="term" value="F:DNA-directed DNA polymerase activity"/>
    <property type="evidence" value="ECO:0007669"/>
    <property type="project" value="UniProtKB-EC"/>
</dbReference>
<dbReference type="InterPro" id="IPR001098">
    <property type="entry name" value="DNA-dir_DNA_pol_A_palm_dom"/>
</dbReference>
<evidence type="ECO:0000256" key="1">
    <source>
        <dbReference type="ARBA" id="ARBA00012417"/>
    </source>
</evidence>
<protein>
    <recommendedName>
        <fullName evidence="1">DNA-directed DNA polymerase</fullName>
        <ecNumber evidence="1">2.7.7.7</ecNumber>
    </recommendedName>
</protein>
<sequence>MSECETIIQNLKSGYPGLAKWQDEVKKRAAVSCYTETWLGRRRYLLGIRSSDWGKKSFAERCALNTPIQGTAADILKLACGRIISGLPERLWLKPILQIHDELVFELPEDKADEAVVFIKECMETQPFPEFDVPIVAEASVGRNFGEMKEMED</sequence>
<comment type="catalytic activity">
    <reaction evidence="3">
        <text>DNA(n) + a 2'-deoxyribonucleoside 5'-triphosphate = DNA(n+1) + diphosphate</text>
        <dbReference type="Rhea" id="RHEA:22508"/>
        <dbReference type="Rhea" id="RHEA-COMP:17339"/>
        <dbReference type="Rhea" id="RHEA-COMP:17340"/>
        <dbReference type="ChEBI" id="CHEBI:33019"/>
        <dbReference type="ChEBI" id="CHEBI:61560"/>
        <dbReference type="ChEBI" id="CHEBI:173112"/>
        <dbReference type="EC" id="2.7.7.7"/>
    </reaction>
</comment>
<dbReference type="EMBL" id="BAVR01000036">
    <property type="protein sequence ID" value="GAE89386.1"/>
    <property type="molecule type" value="Genomic_DNA"/>
</dbReference>
<dbReference type="EC" id="2.7.7.7" evidence="1"/>
<dbReference type="PANTHER" id="PTHR10133">
    <property type="entry name" value="DNA POLYMERASE I"/>
    <property type="match status" value="1"/>
</dbReference>
<gene>
    <name evidence="5" type="ORF">JCM21531_2905</name>
</gene>